<evidence type="ECO:0000313" key="6">
    <source>
        <dbReference type="Proteomes" id="UP000516437"/>
    </source>
</evidence>
<comment type="caution">
    <text evidence="5">The sequence shown here is derived from an EMBL/GenBank/DDBJ whole genome shotgun (WGS) entry which is preliminary data.</text>
</comment>
<accession>A0A6A1W301</accession>
<feature type="domain" description="DOG1" evidence="4">
    <location>
        <begin position="1011"/>
        <end position="1230"/>
    </location>
</feature>
<dbReference type="GO" id="GO:0043565">
    <property type="term" value="F:sequence-specific DNA binding"/>
    <property type="evidence" value="ECO:0007669"/>
    <property type="project" value="InterPro"/>
</dbReference>
<dbReference type="PANTHER" id="PTHR47209">
    <property type="entry name" value="OS06G0639500 PROTEIN"/>
    <property type="match status" value="1"/>
</dbReference>
<dbReference type="Gene3D" id="3.10.20.90">
    <property type="entry name" value="Phosphatidylinositol 3-kinase Catalytic Subunit, Chain A, domain 1"/>
    <property type="match status" value="1"/>
</dbReference>
<dbReference type="PROSITE" id="PS51806">
    <property type="entry name" value="DOG1"/>
    <property type="match status" value="1"/>
</dbReference>
<dbReference type="GO" id="GO:0004672">
    <property type="term" value="F:protein kinase activity"/>
    <property type="evidence" value="ECO:0007669"/>
    <property type="project" value="InterPro"/>
</dbReference>
<dbReference type="Proteomes" id="UP000516437">
    <property type="component" value="Chromosome 3"/>
</dbReference>
<dbReference type="InterPro" id="IPR025422">
    <property type="entry name" value="TGA_domain"/>
</dbReference>
<feature type="region of interest" description="Disordered" evidence="1">
    <location>
        <begin position="970"/>
        <end position="992"/>
    </location>
</feature>
<dbReference type="Pfam" id="PF14144">
    <property type="entry name" value="DOG1"/>
    <property type="match status" value="1"/>
</dbReference>
<dbReference type="SUPFAM" id="SSF56112">
    <property type="entry name" value="Protein kinase-like (PK-like)"/>
    <property type="match status" value="1"/>
</dbReference>
<keyword evidence="2" id="KW-0812">Transmembrane</keyword>
<feature type="region of interest" description="Disordered" evidence="1">
    <location>
        <begin position="218"/>
        <end position="250"/>
    </location>
</feature>
<evidence type="ECO:0000259" key="4">
    <source>
        <dbReference type="PROSITE" id="PS51806"/>
    </source>
</evidence>
<keyword evidence="2" id="KW-1133">Transmembrane helix</keyword>
<sequence>MRGSRSSVQEDSSTRALIERRCFAPVTLNDDAEEVPRCAWNRRYRKLPQQLLLNLSVLKLDGSLFVLWGLFGTLLSSKDVFLNPLPSLAGDSTDVCIPKNATVAELKVAVEEVFASFQKEISWSHVWGHFCLSYDGQKLIKDKVSLQSFGIKDGDQLRFIRHMSIQNSPLRKRPKNKKVASKQLPHSCYVLTGKMELMFPRPLLSLFVSLSSASIIDEDNEETEKGDNDSSENQDSSKCYSDENQEEVPMPGFKLPTVMRGWLSSSYLPGISRDGSEVRRPRSPRFGLHCLGGGPENKYVVLLSFHAIGIQMSGVKVHFPKGWLGRLQPHYDEGNMTEQIGAAKPAVFFEYELFEGDPDYLRTVKATQTQAGPWIDPSSLKLKHRIGRGPFGDVFLATHHQLGHDFEEYHEVAVKMLHPLKEGHTKHFLDKFEDLFSKCRGLQCVCWLHGISVVNGKICIVMKFHEGSVVDRMAWLKGGRLQLADVLRWLDTVLANADTYRYGIDLAKGILELHSIGALVLNLKPSNFLLNEHGQVVLGDFGIPYLLRGVALSDSDMSLRLGTPNYMAPEQWEPEIRGPISFETDSWGLGCSILEMLTGVQPWFGKSTEEIYHSVVDNQEKPRIPSGLPPAVLSVINGCFEYDSRNRPLMTDIVHAFKSSQNAVSSVGESLNLGSRALRDKVSDDGYTTWSLLKDHIEVGDMVRSRKPFNSCKPKTLDIPEGKVVALESDGRRDSFVLVKIPGAHNPLRLQVSTIERVTSDFAVGDWVCLKEKNGRHSSVGIIHSLKRDGSATVGFIGLDILWRGNSSELQKAHAYFVGLFVRLKANVFTPRFEWPRKKGGAWATGRISRVLPNGCLVVSFPGRFVFGDECNIFLADPAEVERVSFDTCPGVVQKYQHIEDFHWVVRPLAITFTLFTAMKLGLFVGQSIGARWKKSPRNRKRCKDGQTGGNASWLPPPVANMLFKEGVPTSTSSLNREKFREKPSELEGKRKKTNERRVIPTPLLTGLSCVEPISEKQSLWRLEFKNRAARLEKQLKTRWELEDLIEEQLNRFRAHYNRSMVPTLLKDVAQLLMPKLAPPQELASITWLGDWRPSAMLDLVRGLTRSSLSSSCHSPDSASNDDLLSQLIHDTRIEEAILDEEMAEIQATCILHLSFTPVRNRSVGSALGCVQSEFKKIERVITKAQNLRLKALELLVKKVLSQTDVAEFFVAFEGIQDAIHQYAENQRLRKGPVTLSVKDLGCT</sequence>
<organism evidence="5 6">
    <name type="scientific">Morella rubra</name>
    <name type="common">Chinese bayberry</name>
    <dbReference type="NCBI Taxonomy" id="262757"/>
    <lineage>
        <taxon>Eukaryota</taxon>
        <taxon>Viridiplantae</taxon>
        <taxon>Streptophyta</taxon>
        <taxon>Embryophyta</taxon>
        <taxon>Tracheophyta</taxon>
        <taxon>Spermatophyta</taxon>
        <taxon>Magnoliopsida</taxon>
        <taxon>eudicotyledons</taxon>
        <taxon>Gunneridae</taxon>
        <taxon>Pentapetalae</taxon>
        <taxon>rosids</taxon>
        <taxon>fabids</taxon>
        <taxon>Fagales</taxon>
        <taxon>Myricaceae</taxon>
        <taxon>Morella</taxon>
    </lineage>
</organism>
<dbReference type="Pfam" id="PF18036">
    <property type="entry name" value="Ubiquitin_4"/>
    <property type="match status" value="1"/>
</dbReference>
<dbReference type="InterPro" id="IPR053293">
    <property type="entry name" value="OCM_Kinase"/>
</dbReference>
<dbReference type="CDD" id="cd14014">
    <property type="entry name" value="STKc_PknB_like"/>
    <property type="match status" value="1"/>
</dbReference>
<dbReference type="Pfam" id="PF07714">
    <property type="entry name" value="PK_Tyr_Ser-Thr"/>
    <property type="match status" value="1"/>
</dbReference>
<keyword evidence="6" id="KW-1185">Reference proteome</keyword>
<dbReference type="EMBL" id="RXIC02000021">
    <property type="protein sequence ID" value="KAB1218716.1"/>
    <property type="molecule type" value="Genomic_DNA"/>
</dbReference>
<reference evidence="5 6" key="1">
    <citation type="journal article" date="2019" name="Plant Biotechnol. J.">
        <title>The red bayberry genome and genetic basis of sex determination.</title>
        <authorList>
            <person name="Jia H.M."/>
            <person name="Jia H.J."/>
            <person name="Cai Q.L."/>
            <person name="Wang Y."/>
            <person name="Zhao H.B."/>
            <person name="Yang W.F."/>
            <person name="Wang G.Y."/>
            <person name="Li Y.H."/>
            <person name="Zhan D.L."/>
            <person name="Shen Y.T."/>
            <person name="Niu Q.F."/>
            <person name="Chang L."/>
            <person name="Qiu J."/>
            <person name="Zhao L."/>
            <person name="Xie H.B."/>
            <person name="Fu W.Y."/>
            <person name="Jin J."/>
            <person name="Li X.W."/>
            <person name="Jiao Y."/>
            <person name="Zhou C.C."/>
            <person name="Tu T."/>
            <person name="Chai C.Y."/>
            <person name="Gao J.L."/>
            <person name="Fan L.J."/>
            <person name="van de Weg E."/>
            <person name="Wang J.Y."/>
            <person name="Gao Z.S."/>
        </authorList>
    </citation>
    <scope>NUCLEOTIDE SEQUENCE [LARGE SCALE GENOMIC DNA]</scope>
    <source>
        <tissue evidence="5">Leaves</tissue>
    </source>
</reference>
<evidence type="ECO:0000256" key="2">
    <source>
        <dbReference type="SAM" id="Phobius"/>
    </source>
</evidence>
<dbReference type="InterPro" id="IPR040610">
    <property type="entry name" value="SNRNP25_ubiquitin"/>
</dbReference>
<name>A0A6A1W301_9ROSI</name>
<dbReference type="GO" id="GO:0006351">
    <property type="term" value="P:DNA-templated transcription"/>
    <property type="evidence" value="ECO:0007669"/>
    <property type="project" value="InterPro"/>
</dbReference>
<dbReference type="InterPro" id="IPR000719">
    <property type="entry name" value="Prot_kinase_dom"/>
</dbReference>
<dbReference type="Gene3D" id="1.10.510.10">
    <property type="entry name" value="Transferase(Phosphotransferase) domain 1"/>
    <property type="match status" value="1"/>
</dbReference>
<dbReference type="AlphaFoldDB" id="A0A6A1W301"/>
<dbReference type="PANTHER" id="PTHR47209:SF10">
    <property type="entry name" value="E3 UBIQUITIN-PROTEIN LIGASE KEG-LIKE"/>
    <property type="match status" value="1"/>
</dbReference>
<evidence type="ECO:0000259" key="3">
    <source>
        <dbReference type="PROSITE" id="PS50011"/>
    </source>
</evidence>
<dbReference type="InterPro" id="IPR011009">
    <property type="entry name" value="Kinase-like_dom_sf"/>
</dbReference>
<keyword evidence="2" id="KW-0472">Membrane</keyword>
<protein>
    <submittedName>
        <fullName evidence="5">E3 ubiquitin-protein ligase KEG</fullName>
    </submittedName>
</protein>
<evidence type="ECO:0000313" key="5">
    <source>
        <dbReference type="EMBL" id="KAB1218716.1"/>
    </source>
</evidence>
<dbReference type="OrthoDB" id="4062651at2759"/>
<feature type="compositionally biased region" description="Basic and acidic residues" evidence="1">
    <location>
        <begin position="976"/>
        <end position="989"/>
    </location>
</feature>
<dbReference type="SUPFAM" id="SSF54236">
    <property type="entry name" value="Ubiquitin-like"/>
    <property type="match status" value="1"/>
</dbReference>
<dbReference type="PROSITE" id="PS50011">
    <property type="entry name" value="PROTEIN_KINASE_DOM"/>
    <property type="match status" value="1"/>
</dbReference>
<dbReference type="InterPro" id="IPR029071">
    <property type="entry name" value="Ubiquitin-like_domsf"/>
</dbReference>
<dbReference type="GO" id="GO:0005524">
    <property type="term" value="F:ATP binding"/>
    <property type="evidence" value="ECO:0007669"/>
    <property type="project" value="InterPro"/>
</dbReference>
<proteinExistence type="predicted"/>
<evidence type="ECO:0000256" key="1">
    <source>
        <dbReference type="SAM" id="MobiDB-lite"/>
    </source>
</evidence>
<dbReference type="Gene3D" id="3.30.200.20">
    <property type="entry name" value="Phosphorylase Kinase, domain 1"/>
    <property type="match status" value="1"/>
</dbReference>
<gene>
    <name evidence="5" type="ORF">CJ030_MR3G026596</name>
</gene>
<feature type="transmembrane region" description="Helical" evidence="2">
    <location>
        <begin position="51"/>
        <end position="71"/>
    </location>
</feature>
<feature type="domain" description="Protein kinase" evidence="3">
    <location>
        <begin position="380"/>
        <end position="658"/>
    </location>
</feature>
<dbReference type="InterPro" id="IPR001245">
    <property type="entry name" value="Ser-Thr/Tyr_kinase_cat_dom"/>
</dbReference>
<dbReference type="CDD" id="cd17058">
    <property type="entry name" value="Ubl_SNRNP25"/>
    <property type="match status" value="1"/>
</dbReference>